<dbReference type="AlphaFoldDB" id="A0A3T1D855"/>
<name>A0A3T1D855_9BACL</name>
<dbReference type="SUPFAM" id="SSF53474">
    <property type="entry name" value="alpha/beta-Hydrolases"/>
    <property type="match status" value="1"/>
</dbReference>
<dbReference type="InterPro" id="IPR052897">
    <property type="entry name" value="Sec-Metab_Biosynth_Hydrolase"/>
</dbReference>
<organism evidence="2 3">
    <name type="scientific">Cohnella abietis</name>
    <dbReference type="NCBI Taxonomy" id="2507935"/>
    <lineage>
        <taxon>Bacteria</taxon>
        <taxon>Bacillati</taxon>
        <taxon>Bacillota</taxon>
        <taxon>Bacilli</taxon>
        <taxon>Bacillales</taxon>
        <taxon>Paenibacillaceae</taxon>
        <taxon>Cohnella</taxon>
    </lineage>
</organism>
<gene>
    <name evidence="2" type="ORF">KCTCHS21_36650</name>
</gene>
<dbReference type="PANTHER" id="PTHR37017">
    <property type="entry name" value="AB HYDROLASE-1 DOMAIN-CONTAINING PROTEIN-RELATED"/>
    <property type="match status" value="1"/>
</dbReference>
<dbReference type="Gene3D" id="3.40.50.1820">
    <property type="entry name" value="alpha/beta hydrolase"/>
    <property type="match status" value="1"/>
</dbReference>
<reference evidence="2 3" key="1">
    <citation type="submission" date="2019-01" db="EMBL/GenBank/DDBJ databases">
        <title>Complete genome sequence of Cohnella hallensis HS21 isolated from Korean fir (Abies koreana) rhizospheric soil.</title>
        <authorList>
            <person name="Jiang L."/>
            <person name="Kang S.W."/>
            <person name="Kim S."/>
            <person name="Jung J."/>
            <person name="Kim C.Y."/>
            <person name="Kim D.H."/>
            <person name="Kim S.W."/>
            <person name="Lee J."/>
        </authorList>
    </citation>
    <scope>NUCLEOTIDE SEQUENCE [LARGE SCALE GENOMIC DNA]</scope>
    <source>
        <strain evidence="2 3">HS21</strain>
    </source>
</reference>
<evidence type="ECO:0000259" key="1">
    <source>
        <dbReference type="Pfam" id="PF12697"/>
    </source>
</evidence>
<evidence type="ECO:0000313" key="3">
    <source>
        <dbReference type="Proteomes" id="UP000289856"/>
    </source>
</evidence>
<feature type="domain" description="AB hydrolase-1" evidence="1">
    <location>
        <begin position="14"/>
        <end position="203"/>
    </location>
</feature>
<evidence type="ECO:0000313" key="2">
    <source>
        <dbReference type="EMBL" id="BBI34266.1"/>
    </source>
</evidence>
<proteinExistence type="predicted"/>
<sequence length="253" mass="28798">MYHYYSYREQPLTFVLIHGSWADASFWDGIAAHLRQMGHIVYTPEYPGHGADPNKNVTHEMLTKSIVNFIIANQLRDIVLVGHSFGGTLIQKVAEIVPDRIRRLVFLDAFVLLDGESVVDEFQAGTRATFEQLRKNSKNDTIMLPFPIFRETFVNLASLGLAQQIYDQVSPEPAKPLFEKLDLKKFYTLNTPRSYVYLTEDTALPQGNDVGWHPHMSNRLGLFRFIQGNGDHISTAKTHPAYLANKLYEAGRD</sequence>
<keyword evidence="3" id="KW-1185">Reference proteome</keyword>
<protein>
    <submittedName>
        <fullName evidence="2">Salicylate esterase</fullName>
    </submittedName>
</protein>
<dbReference type="Proteomes" id="UP000289856">
    <property type="component" value="Chromosome"/>
</dbReference>
<dbReference type="InterPro" id="IPR029058">
    <property type="entry name" value="AB_hydrolase_fold"/>
</dbReference>
<dbReference type="InterPro" id="IPR000073">
    <property type="entry name" value="AB_hydrolase_1"/>
</dbReference>
<dbReference type="KEGG" id="cohn:KCTCHS21_36650"/>
<dbReference type="OrthoDB" id="9112061at2"/>
<dbReference type="Pfam" id="PF12697">
    <property type="entry name" value="Abhydrolase_6"/>
    <property type="match status" value="1"/>
</dbReference>
<accession>A0A3T1D855</accession>
<dbReference type="EMBL" id="AP019400">
    <property type="protein sequence ID" value="BBI34266.1"/>
    <property type="molecule type" value="Genomic_DNA"/>
</dbReference>
<dbReference type="RefSeq" id="WP_130611316.1">
    <property type="nucleotide sequence ID" value="NZ_AP019400.1"/>
</dbReference>
<dbReference type="PANTHER" id="PTHR37017:SF11">
    <property type="entry name" value="ESTERASE_LIPASE_THIOESTERASE DOMAIN-CONTAINING PROTEIN"/>
    <property type="match status" value="1"/>
</dbReference>